<dbReference type="EMBL" id="LANI01000003">
    <property type="protein sequence ID" value="KKJ77683.1"/>
    <property type="molecule type" value="Genomic_DNA"/>
</dbReference>
<dbReference type="AlphaFoldDB" id="A0A0M2RDR2"/>
<name>A0A0M2RDR2_9PROT</name>
<feature type="region of interest" description="Disordered" evidence="1">
    <location>
        <begin position="1"/>
        <end position="37"/>
    </location>
</feature>
<gene>
    <name evidence="3" type="ORF">WH95_04305</name>
</gene>
<sequence>MSWGQVEQGGFTSGRRGVRRPPGRSLETDQPEQAQQPVKVDIATQHLMTMNVAFFWEMSIYIITVPICIVCIAIKVL</sequence>
<comment type="caution">
    <text evidence="3">The sequence shown here is derived from an EMBL/GenBank/DDBJ whole genome shotgun (WGS) entry which is preliminary data.</text>
</comment>
<feature type="transmembrane region" description="Helical" evidence="2">
    <location>
        <begin position="53"/>
        <end position="74"/>
    </location>
</feature>
<evidence type="ECO:0000256" key="1">
    <source>
        <dbReference type="SAM" id="MobiDB-lite"/>
    </source>
</evidence>
<reference evidence="3 4" key="1">
    <citation type="submission" date="2015-03" db="EMBL/GenBank/DDBJ databases">
        <title>Genome sequence of Kiloniella sp. P1-1, isolated from the gut microflora of Pacific white shrimp, Penaeus vannamei.</title>
        <authorList>
            <person name="Shao Z."/>
            <person name="Wang L."/>
            <person name="Li X."/>
        </authorList>
    </citation>
    <scope>NUCLEOTIDE SEQUENCE [LARGE SCALE GENOMIC DNA]</scope>
    <source>
        <strain evidence="3 4">P1-1</strain>
    </source>
</reference>
<evidence type="ECO:0000313" key="4">
    <source>
        <dbReference type="Proteomes" id="UP000034491"/>
    </source>
</evidence>
<accession>A0A0M2RDR2</accession>
<protein>
    <submittedName>
        <fullName evidence="3">Uncharacterized protein</fullName>
    </submittedName>
</protein>
<keyword evidence="4" id="KW-1185">Reference proteome</keyword>
<keyword evidence="2" id="KW-1133">Transmembrane helix</keyword>
<dbReference type="Proteomes" id="UP000034491">
    <property type="component" value="Unassembled WGS sequence"/>
</dbReference>
<proteinExistence type="predicted"/>
<organism evidence="3 4">
    <name type="scientific">Kiloniella litopenaei</name>
    <dbReference type="NCBI Taxonomy" id="1549748"/>
    <lineage>
        <taxon>Bacteria</taxon>
        <taxon>Pseudomonadati</taxon>
        <taxon>Pseudomonadota</taxon>
        <taxon>Alphaproteobacteria</taxon>
        <taxon>Rhodospirillales</taxon>
        <taxon>Kiloniellaceae</taxon>
        <taxon>Kiloniella</taxon>
    </lineage>
</organism>
<evidence type="ECO:0000256" key="2">
    <source>
        <dbReference type="SAM" id="Phobius"/>
    </source>
</evidence>
<keyword evidence="2" id="KW-0472">Membrane</keyword>
<evidence type="ECO:0000313" key="3">
    <source>
        <dbReference type="EMBL" id="KKJ77683.1"/>
    </source>
</evidence>
<keyword evidence="2" id="KW-0812">Transmembrane</keyword>